<dbReference type="EMBL" id="GISG01234432">
    <property type="protein sequence ID" value="MBA4667147.1"/>
    <property type="molecule type" value="Transcribed_RNA"/>
</dbReference>
<organism evidence="1">
    <name type="scientific">Opuntia streptacantha</name>
    <name type="common">Prickly pear cactus</name>
    <name type="synonym">Opuntia cardona</name>
    <dbReference type="NCBI Taxonomy" id="393608"/>
    <lineage>
        <taxon>Eukaryota</taxon>
        <taxon>Viridiplantae</taxon>
        <taxon>Streptophyta</taxon>
        <taxon>Embryophyta</taxon>
        <taxon>Tracheophyta</taxon>
        <taxon>Spermatophyta</taxon>
        <taxon>Magnoliopsida</taxon>
        <taxon>eudicotyledons</taxon>
        <taxon>Gunneridae</taxon>
        <taxon>Pentapetalae</taxon>
        <taxon>Caryophyllales</taxon>
        <taxon>Cactineae</taxon>
        <taxon>Cactaceae</taxon>
        <taxon>Opuntioideae</taxon>
        <taxon>Opuntia</taxon>
    </lineage>
</organism>
<accession>A0A7C9EJQ7</accession>
<reference evidence="1" key="1">
    <citation type="journal article" date="2013" name="J. Plant Res.">
        <title>Effect of fungi and light on seed germination of three Opuntia species from semiarid lands of central Mexico.</title>
        <authorList>
            <person name="Delgado-Sanchez P."/>
            <person name="Jimenez-Bremont J.F."/>
            <person name="Guerrero-Gonzalez Mde L."/>
            <person name="Flores J."/>
        </authorList>
    </citation>
    <scope>NUCLEOTIDE SEQUENCE</scope>
    <source>
        <tissue evidence="1">Cladode</tissue>
    </source>
</reference>
<name>A0A7C9EJQ7_OPUST</name>
<reference evidence="1" key="2">
    <citation type="submission" date="2020-07" db="EMBL/GenBank/DDBJ databases">
        <authorList>
            <person name="Vera ALvarez R."/>
            <person name="Arias-Moreno D.M."/>
            <person name="Jimenez-Jacinto V."/>
            <person name="Jimenez-Bremont J.F."/>
            <person name="Swaminathan K."/>
            <person name="Moose S.P."/>
            <person name="Guerrero-Gonzalez M.L."/>
            <person name="Marino-Ramirez L."/>
            <person name="Landsman D."/>
            <person name="Rodriguez-Kessler M."/>
            <person name="Delgado-Sanchez P."/>
        </authorList>
    </citation>
    <scope>NUCLEOTIDE SEQUENCE</scope>
    <source>
        <tissue evidence="1">Cladode</tissue>
    </source>
</reference>
<dbReference type="AlphaFoldDB" id="A0A7C9EJQ7"/>
<proteinExistence type="predicted"/>
<evidence type="ECO:0000313" key="1">
    <source>
        <dbReference type="EMBL" id="MBA4667147.1"/>
    </source>
</evidence>
<sequence length="117" mass="13303">MMLRAVLVSPYFESCSFSLKLFKVRSCVISLYSSSLNVENTFKSVTSISTAFALSCRSRASRYFCFLISKNIFIEYLLSSTLVNPDKYFSTSSHSPAWTFSSKYFMLKRNPDSCSSL</sequence>
<protein>
    <submittedName>
        <fullName evidence="1">Uncharacterized protein</fullName>
    </submittedName>
</protein>